<dbReference type="InterPro" id="IPR046350">
    <property type="entry name" value="Cystatin_sf"/>
</dbReference>
<keyword evidence="1" id="KW-0472">Membrane</keyword>
<reference evidence="3" key="1">
    <citation type="submission" date="2023-03" db="EMBL/GenBank/DDBJ databases">
        <authorList>
            <person name="Shen W."/>
            <person name="Cai J."/>
        </authorList>
    </citation>
    <scope>NUCLEOTIDE SEQUENCE</scope>
    <source>
        <strain evidence="3">B226-2</strain>
    </source>
</reference>
<dbReference type="InterPro" id="IPR041401">
    <property type="entry name" value="TseB-like_dom"/>
</dbReference>
<feature type="transmembrane region" description="Helical" evidence="1">
    <location>
        <begin position="12"/>
        <end position="34"/>
    </location>
</feature>
<evidence type="ECO:0000259" key="2">
    <source>
        <dbReference type="Pfam" id="PF17881"/>
    </source>
</evidence>
<organism evidence="3 4">
    <name type="scientific">Enterococcus asini</name>
    <dbReference type="NCBI Taxonomy" id="57732"/>
    <lineage>
        <taxon>Bacteria</taxon>
        <taxon>Bacillati</taxon>
        <taxon>Bacillota</taxon>
        <taxon>Bacilli</taxon>
        <taxon>Lactobacillales</taxon>
        <taxon>Enterococcaceae</taxon>
        <taxon>Enterococcus</taxon>
    </lineage>
</organism>
<dbReference type="SUPFAM" id="SSF54403">
    <property type="entry name" value="Cystatin/monellin"/>
    <property type="match status" value="2"/>
</dbReference>
<gene>
    <name evidence="3" type="ORF">P7H43_02565</name>
</gene>
<protein>
    <submittedName>
        <fullName evidence="3">DUF5590 domain-containing protein</fullName>
    </submittedName>
</protein>
<dbReference type="Pfam" id="PF17881">
    <property type="entry name" value="TseB"/>
    <property type="match status" value="1"/>
</dbReference>
<proteinExistence type="predicted"/>
<evidence type="ECO:0000256" key="1">
    <source>
        <dbReference type="SAM" id="Phobius"/>
    </source>
</evidence>
<keyword evidence="1" id="KW-0812">Transmembrane</keyword>
<sequence>MTTTEKKDRRLEWGLVTLILVLLALIVGFVTVMYRSNRPYAQAEEEATAIAKKYTDLTKVSDFYWFTRDETYFSLLGADKKGNEIAVIVPKDGNKVTVLNQKDGLSELAAMQNVAKAYPKEKVKQAKLGIYKEAPVWEVTTTSDSGKVNYVLVSFDKGEEVKKVSDI</sequence>
<keyword evidence="1" id="KW-1133">Transmembrane helix</keyword>
<dbReference type="AlphaFoldDB" id="A0AAW8U079"/>
<dbReference type="EMBL" id="JARQBJ010000001">
    <property type="protein sequence ID" value="MDT2809378.1"/>
    <property type="molecule type" value="Genomic_DNA"/>
</dbReference>
<evidence type="ECO:0000313" key="4">
    <source>
        <dbReference type="Proteomes" id="UP001256711"/>
    </source>
</evidence>
<name>A0AAW8U079_9ENTE</name>
<dbReference type="RefSeq" id="WP_270596605.1">
    <property type="nucleotide sequence ID" value="NZ_JAQESC010000001.1"/>
</dbReference>
<comment type="caution">
    <text evidence="3">The sequence shown here is derived from an EMBL/GenBank/DDBJ whole genome shotgun (WGS) entry which is preliminary data.</text>
</comment>
<dbReference type="Proteomes" id="UP001256711">
    <property type="component" value="Unassembled WGS sequence"/>
</dbReference>
<accession>A0AAW8U079</accession>
<dbReference type="Gene3D" id="3.10.450.40">
    <property type="match status" value="2"/>
</dbReference>
<feature type="domain" description="Cell wall elongation regulator TseB-like" evidence="2">
    <location>
        <begin position="46"/>
        <end position="90"/>
    </location>
</feature>
<evidence type="ECO:0000313" key="3">
    <source>
        <dbReference type="EMBL" id="MDT2809378.1"/>
    </source>
</evidence>